<feature type="non-terminal residue" evidence="2">
    <location>
        <position position="1"/>
    </location>
</feature>
<dbReference type="AlphaFoldDB" id="V8NDL0"/>
<name>V8NDL0_OPHHA</name>
<evidence type="ECO:0000313" key="3">
    <source>
        <dbReference type="Proteomes" id="UP000018936"/>
    </source>
</evidence>
<accession>V8NDL0</accession>
<comment type="caution">
    <text evidence="2">The sequence shown here is derived from an EMBL/GenBank/DDBJ whole genome shotgun (WGS) entry which is preliminary data.</text>
</comment>
<evidence type="ECO:0000313" key="2">
    <source>
        <dbReference type="EMBL" id="ETE59723.1"/>
    </source>
</evidence>
<protein>
    <submittedName>
        <fullName evidence="2">Uncharacterized protein</fullName>
    </submittedName>
</protein>
<feature type="region of interest" description="Disordered" evidence="1">
    <location>
        <begin position="106"/>
        <end position="128"/>
    </location>
</feature>
<feature type="region of interest" description="Disordered" evidence="1">
    <location>
        <begin position="40"/>
        <end position="60"/>
    </location>
</feature>
<feature type="compositionally biased region" description="Basic and acidic residues" evidence="1">
    <location>
        <begin position="115"/>
        <end position="128"/>
    </location>
</feature>
<organism evidence="2 3">
    <name type="scientific">Ophiophagus hannah</name>
    <name type="common">King cobra</name>
    <name type="synonym">Naja hannah</name>
    <dbReference type="NCBI Taxonomy" id="8665"/>
    <lineage>
        <taxon>Eukaryota</taxon>
        <taxon>Metazoa</taxon>
        <taxon>Chordata</taxon>
        <taxon>Craniata</taxon>
        <taxon>Vertebrata</taxon>
        <taxon>Euteleostomi</taxon>
        <taxon>Lepidosauria</taxon>
        <taxon>Squamata</taxon>
        <taxon>Bifurcata</taxon>
        <taxon>Unidentata</taxon>
        <taxon>Episquamata</taxon>
        <taxon>Toxicofera</taxon>
        <taxon>Serpentes</taxon>
        <taxon>Colubroidea</taxon>
        <taxon>Elapidae</taxon>
        <taxon>Elapinae</taxon>
        <taxon>Ophiophagus</taxon>
    </lineage>
</organism>
<sequence length="128" mass="14236">MVEGFLAQRGIGLEDLQGPHLGCVRPPSLDLGAELSQCLSSRNPGSHENIPQAEDQLSPTWMLPPSVSGRKPGSEGSWQVLKLPGKLLYSSLRPYRAATVTLAVPGRKRKKERQRRGGERVRWTERKR</sequence>
<reference evidence="2 3" key="1">
    <citation type="journal article" date="2013" name="Proc. Natl. Acad. Sci. U.S.A.">
        <title>The king cobra genome reveals dynamic gene evolution and adaptation in the snake venom system.</title>
        <authorList>
            <person name="Vonk F.J."/>
            <person name="Casewell N.R."/>
            <person name="Henkel C.V."/>
            <person name="Heimberg A.M."/>
            <person name="Jansen H.J."/>
            <person name="McCleary R.J."/>
            <person name="Kerkkamp H.M."/>
            <person name="Vos R.A."/>
            <person name="Guerreiro I."/>
            <person name="Calvete J.J."/>
            <person name="Wuster W."/>
            <person name="Woods A.E."/>
            <person name="Logan J.M."/>
            <person name="Harrison R.A."/>
            <person name="Castoe T.A."/>
            <person name="de Koning A.P."/>
            <person name="Pollock D.D."/>
            <person name="Yandell M."/>
            <person name="Calderon D."/>
            <person name="Renjifo C."/>
            <person name="Currier R.B."/>
            <person name="Salgado D."/>
            <person name="Pla D."/>
            <person name="Sanz L."/>
            <person name="Hyder A.S."/>
            <person name="Ribeiro J.M."/>
            <person name="Arntzen J.W."/>
            <person name="van den Thillart G.E."/>
            <person name="Boetzer M."/>
            <person name="Pirovano W."/>
            <person name="Dirks R.P."/>
            <person name="Spaink H.P."/>
            <person name="Duboule D."/>
            <person name="McGlinn E."/>
            <person name="Kini R.M."/>
            <person name="Richardson M.K."/>
        </authorList>
    </citation>
    <scope>NUCLEOTIDE SEQUENCE</scope>
    <source>
        <tissue evidence="2">Blood</tissue>
    </source>
</reference>
<dbReference type="EMBL" id="AZIM01005291">
    <property type="protein sequence ID" value="ETE59723.1"/>
    <property type="molecule type" value="Genomic_DNA"/>
</dbReference>
<proteinExistence type="predicted"/>
<dbReference type="Proteomes" id="UP000018936">
    <property type="component" value="Unassembled WGS sequence"/>
</dbReference>
<evidence type="ECO:0000256" key="1">
    <source>
        <dbReference type="SAM" id="MobiDB-lite"/>
    </source>
</evidence>
<keyword evidence="3" id="KW-1185">Reference proteome</keyword>
<gene>
    <name evidence="2" type="ORF">L345_14544</name>
</gene>